<sequence length="170" mass="19231">MKQGLAIALLMICSQAFAEPSIFGMEIGSMTESQLQSQYKVEPLVTNRYTQGNMYSVPVESIDFDGLKSLEVTFSKEGTLLVVLAKLPQAKFDYINGMLKKKYTLVRETIPYVGNKEVVYRESETLIILLAPHLSSEMTMIYTNEALYNEVQRQRDAAERQTQKSEASQL</sequence>
<proteinExistence type="predicted"/>
<protein>
    <submittedName>
        <fullName evidence="2">Uncharacterized protein</fullName>
    </submittedName>
</protein>
<reference evidence="2 3" key="1">
    <citation type="submission" date="2021-02" db="EMBL/GenBank/DDBJ databases">
        <title>Draft Genome Sequences of 5 Vibrio neptunius Strains Isolated From of Bivalve Hatcheries.</title>
        <authorList>
            <person name="Galvis F."/>
            <person name="Barja J.L."/>
            <person name="Lemos M.L."/>
            <person name="Balado M."/>
        </authorList>
    </citation>
    <scope>NUCLEOTIDE SEQUENCE [LARGE SCALE GENOMIC DNA]</scope>
    <source>
        <strain evidence="2 3">PP-145.98</strain>
    </source>
</reference>
<name>A0ABS3A8Y5_9VIBR</name>
<accession>A0ABS3A8Y5</accession>
<organism evidence="2 3">
    <name type="scientific">Vibrio neptunius</name>
    <dbReference type="NCBI Taxonomy" id="170651"/>
    <lineage>
        <taxon>Bacteria</taxon>
        <taxon>Pseudomonadati</taxon>
        <taxon>Pseudomonadota</taxon>
        <taxon>Gammaproteobacteria</taxon>
        <taxon>Vibrionales</taxon>
        <taxon>Vibrionaceae</taxon>
        <taxon>Vibrio</taxon>
    </lineage>
</organism>
<gene>
    <name evidence="2" type="ORF">JYA62_23315</name>
</gene>
<feature type="chain" id="PRO_5045639055" evidence="1">
    <location>
        <begin position="19"/>
        <end position="170"/>
    </location>
</feature>
<feature type="signal peptide" evidence="1">
    <location>
        <begin position="1"/>
        <end position="18"/>
    </location>
</feature>
<dbReference type="Proteomes" id="UP000779070">
    <property type="component" value="Unassembled WGS sequence"/>
</dbReference>
<keyword evidence="3" id="KW-1185">Reference proteome</keyword>
<evidence type="ECO:0000313" key="3">
    <source>
        <dbReference type="Proteomes" id="UP000779070"/>
    </source>
</evidence>
<dbReference type="RefSeq" id="WP_206372188.1">
    <property type="nucleotide sequence ID" value="NZ_CAWPTM010000128.1"/>
</dbReference>
<evidence type="ECO:0000256" key="1">
    <source>
        <dbReference type="SAM" id="SignalP"/>
    </source>
</evidence>
<evidence type="ECO:0000313" key="2">
    <source>
        <dbReference type="EMBL" id="MBN3580550.1"/>
    </source>
</evidence>
<dbReference type="EMBL" id="JAFHLB010000054">
    <property type="protein sequence ID" value="MBN3580550.1"/>
    <property type="molecule type" value="Genomic_DNA"/>
</dbReference>
<keyword evidence="1" id="KW-0732">Signal</keyword>
<comment type="caution">
    <text evidence="2">The sequence shown here is derived from an EMBL/GenBank/DDBJ whole genome shotgun (WGS) entry which is preliminary data.</text>
</comment>